<proteinExistence type="predicted"/>
<evidence type="ECO:0000313" key="1">
    <source>
        <dbReference type="EMBL" id="KAI4364849.1"/>
    </source>
</evidence>
<name>A0ACB9QI63_9MYRT</name>
<gene>
    <name evidence="1" type="ORF">MLD38_020886</name>
</gene>
<reference evidence="2" key="1">
    <citation type="journal article" date="2023" name="Front. Plant Sci.">
        <title>Chromosomal-level genome assembly of Melastoma candidum provides insights into trichome evolution.</title>
        <authorList>
            <person name="Zhong Y."/>
            <person name="Wu W."/>
            <person name="Sun C."/>
            <person name="Zou P."/>
            <person name="Liu Y."/>
            <person name="Dai S."/>
            <person name="Zhou R."/>
        </authorList>
    </citation>
    <scope>NUCLEOTIDE SEQUENCE [LARGE SCALE GENOMIC DNA]</scope>
</reference>
<comment type="caution">
    <text evidence="1">The sequence shown here is derived from an EMBL/GenBank/DDBJ whole genome shotgun (WGS) entry which is preliminary data.</text>
</comment>
<dbReference type="EMBL" id="CM042885">
    <property type="protein sequence ID" value="KAI4364849.1"/>
    <property type="molecule type" value="Genomic_DNA"/>
</dbReference>
<sequence>MLKNVGSGNSILSGYLMSLGIDTSTLVVFPALATFFVLTLVAAYFERSLWQDKISLKLVIRLIVMAYGGVTLFQTLMLKGIRLTSPAIATAMPNLAPGLIFVIALTVRLEKVDMGCLYNK</sequence>
<organism evidence="1 2">
    <name type="scientific">Melastoma candidum</name>
    <dbReference type="NCBI Taxonomy" id="119954"/>
    <lineage>
        <taxon>Eukaryota</taxon>
        <taxon>Viridiplantae</taxon>
        <taxon>Streptophyta</taxon>
        <taxon>Embryophyta</taxon>
        <taxon>Tracheophyta</taxon>
        <taxon>Spermatophyta</taxon>
        <taxon>Magnoliopsida</taxon>
        <taxon>eudicotyledons</taxon>
        <taxon>Gunneridae</taxon>
        <taxon>Pentapetalae</taxon>
        <taxon>rosids</taxon>
        <taxon>malvids</taxon>
        <taxon>Myrtales</taxon>
        <taxon>Melastomataceae</taxon>
        <taxon>Melastomatoideae</taxon>
        <taxon>Melastomateae</taxon>
        <taxon>Melastoma</taxon>
    </lineage>
</organism>
<accession>A0ACB9QI63</accession>
<protein>
    <submittedName>
        <fullName evidence="1">Uncharacterized protein</fullName>
    </submittedName>
</protein>
<keyword evidence="2" id="KW-1185">Reference proteome</keyword>
<evidence type="ECO:0000313" key="2">
    <source>
        <dbReference type="Proteomes" id="UP001057402"/>
    </source>
</evidence>
<dbReference type="Proteomes" id="UP001057402">
    <property type="component" value="Chromosome 6"/>
</dbReference>